<gene>
    <name evidence="18" type="ORF">OKA104_LOCUS8696</name>
    <name evidence="17" type="ORF">VCS650_LOCUS24458</name>
</gene>
<dbReference type="InterPro" id="IPR039800">
    <property type="entry name" value="MICU1/2/3"/>
</dbReference>
<evidence type="ECO:0000256" key="10">
    <source>
        <dbReference type="ARBA" id="ARBA00023065"/>
    </source>
</evidence>
<comment type="caution">
    <text evidence="17">The sequence shown here is derived from an EMBL/GenBank/DDBJ whole genome shotgun (WGS) entry which is preliminary data.</text>
</comment>
<keyword evidence="4" id="KW-0109">Calcium transport</keyword>
<comment type="subcellular location">
    <subcellularLocation>
        <location evidence="1">Mitochondrion inner membrane</location>
    </subcellularLocation>
    <subcellularLocation>
        <location evidence="2">Mitochondrion intermembrane space</location>
    </subcellularLocation>
</comment>
<evidence type="ECO:0000256" key="5">
    <source>
        <dbReference type="ARBA" id="ARBA00022723"/>
    </source>
</evidence>
<evidence type="ECO:0000259" key="16">
    <source>
        <dbReference type="PROSITE" id="PS50222"/>
    </source>
</evidence>
<dbReference type="Pfam" id="PF14580">
    <property type="entry name" value="LRR_9"/>
    <property type="match status" value="1"/>
</dbReference>
<feature type="coiled-coil region" evidence="14">
    <location>
        <begin position="604"/>
        <end position="649"/>
    </location>
</feature>
<evidence type="ECO:0000256" key="15">
    <source>
        <dbReference type="SAM" id="MobiDB-lite"/>
    </source>
</evidence>
<sequence>MDFDLNNNDQLNLKTTDLSLMAHGIRNIDEIPLHKNLLSINLHSNEIERINGLTGLNYLTHLDLSSNNIIRIQGLEGLVSLDTLNLASNKIVVVEGLFALKKLSWLNLSYNKIEYLQGFQDLWGPEYNLAIIQIHGNQIDSLDDIVKNLNGLSRLQHLTFRENPIAKKDAYRVTLFNRLRTLISLDGMDKHGKKDMNSQGLTGIEQYVGLTNDTREQLHDVTNSISHQYPKIAAALNALRHNPKPMESSTTTSVDIQNGSLSAVESECVPRSTKTTTRRPLNHDKRSARSPSTDNESDSMPIKTSRLKPRSTASNAVVQSTPRQQPTTTKKLSTKTHLTLNNSSSPPPPSNLQTKSHSMIDENTRPFSINSHQHLYNTTCEHDCDEYHYRSNRDNENDDMNEIYRATLHDLDNERDKRWRAEQEIKHLNDIINEFKNRPNDDRTNESIIQELTEKHKQRLVDEKSKFQDLTAILDDYKARLRSTEDQLSSYKKAHETNLQLIKTLESNLSKLESDKSEIRITENEKNRNWERRSNALQNEKEILQQELKTTKQQLRECQELYTTREVQHKQELEKCRIDLQAIEVQQYLKQEIQRREDIHRTELTHQQEKLQSLAVEYKKLEDEFRDALKIEERRYQELFKTNEIIQKENELLQSSSTNIKQREESDRKMVNDLMVLVREQKQRLQERTKTNDNLTHQNKHLTMKLERAIDELKKIREQILILQKERREIDARLIAQESILSGLREEKKLWSHELAHQGASLAQDRGRLESTIQTLTSEVNTLRKQLDKEVDTCRIKQTIIESQLDTIQKLKDGVVERDDTIKKAREDLLLRHKELEQQLQDEQLLYQELQEKYEKVCEKRDSIKNDMHQMQQQLEKSKNDYNALSRKWKEKSDLITELDNKIRRASETYQTNEKKLIDENNRLIEAQKQTEDKLRQRDDDFRRQFETIEHGHRQTLNQMQKNYEEKLQQAQIRINEVEDEMRILLHDTNQRKKKWEERMKHLRIFKQQQNNIWRLCSPSLLRSTSVISSSNIIRTLTNQQYNQNERSLLSARLPVILNQPYRTRKLKFSFGYTNYGHRRHIRPPGHHIVHYMHFFLIIIGAYAVFYLTNVTEFEDRWIQPMSTTQAAERNTFINPKETQRRLDVFSNVKAATILPAVEANSNDSNEENDEKNLSEVTRKVEKSKKEAKNKLSFRDKKKIAYENRLRAFSTPDKIFRYFATLKVSNDDNPDGIICMTPDDFLRSITPGLKQPDGLELDKFYRYDARVDPPEKLDQRNSYLYSSALNSDEQSIFELIGGKQCLITFSDYIFLVTLLSTPRRYFQIAFQMFDFDGNGNFDFDEFAKLKNLIREQTSIGQRHRDHSTTGNILRETSIVNHYFFGENLDQLLTVEKFLHFYEQLQKEILQLEFHRSAKCPNDKTRMRELDFATSLLAYSGLSDKRVKKMLKRIKKAYPVEKSVGISFNDYKNFYNFLRNIHDIDVALTFYHIAGGAIDKQIFRHVAKTVNHIDLDSHLVDVVFTIFDDDEDQLLSYVEFIHIMKNRLERGLQRPKDTAFMKLFSTMLTCAKETYL</sequence>
<evidence type="ECO:0000313" key="19">
    <source>
        <dbReference type="Proteomes" id="UP000663891"/>
    </source>
</evidence>
<keyword evidence="14" id="KW-0175">Coiled coil</keyword>
<dbReference type="SMART" id="SM00365">
    <property type="entry name" value="LRR_SD22"/>
    <property type="match status" value="4"/>
</dbReference>
<keyword evidence="5" id="KW-0479">Metal-binding</keyword>
<dbReference type="InterPro" id="IPR001611">
    <property type="entry name" value="Leu-rich_rpt"/>
</dbReference>
<dbReference type="OrthoDB" id="7451790at2759"/>
<name>A0A814V0W6_9BILA</name>
<evidence type="ECO:0000256" key="8">
    <source>
        <dbReference type="ARBA" id="ARBA00022837"/>
    </source>
</evidence>
<dbReference type="InterPro" id="IPR011992">
    <property type="entry name" value="EF-hand-dom_pair"/>
</dbReference>
<dbReference type="PROSITE" id="PS51450">
    <property type="entry name" value="LRR"/>
    <property type="match status" value="4"/>
</dbReference>
<keyword evidence="8" id="KW-0106">Calcium</keyword>
<dbReference type="InterPro" id="IPR032675">
    <property type="entry name" value="LRR_dom_sf"/>
</dbReference>
<dbReference type="Gene3D" id="3.80.10.10">
    <property type="entry name" value="Ribonuclease Inhibitor"/>
    <property type="match status" value="2"/>
</dbReference>
<dbReference type="GO" id="GO:0005509">
    <property type="term" value="F:calcium ion binding"/>
    <property type="evidence" value="ECO:0007669"/>
    <property type="project" value="InterPro"/>
</dbReference>
<evidence type="ECO:0000313" key="17">
    <source>
        <dbReference type="EMBL" id="CAF1180476.1"/>
    </source>
</evidence>
<accession>A0A814V0W6</accession>
<keyword evidence="12" id="KW-0472">Membrane</keyword>
<feature type="coiled-coil region" evidence="14">
    <location>
        <begin position="678"/>
        <end position="733"/>
    </location>
</feature>
<keyword evidence="3" id="KW-0813">Transport</keyword>
<evidence type="ECO:0000256" key="2">
    <source>
        <dbReference type="ARBA" id="ARBA00004569"/>
    </source>
</evidence>
<feature type="coiled-coil region" evidence="14">
    <location>
        <begin position="766"/>
        <end position="793"/>
    </location>
</feature>
<dbReference type="GO" id="GO:0051560">
    <property type="term" value="P:mitochondrial calcium ion homeostasis"/>
    <property type="evidence" value="ECO:0007669"/>
    <property type="project" value="TreeGrafter"/>
</dbReference>
<evidence type="ECO:0000256" key="14">
    <source>
        <dbReference type="SAM" id="Coils"/>
    </source>
</evidence>
<proteinExistence type="inferred from homology"/>
<dbReference type="PANTHER" id="PTHR12294">
    <property type="entry name" value="EF HAND DOMAIN FAMILY A1,A2-RELATED"/>
    <property type="match status" value="1"/>
</dbReference>
<feature type="coiled-coil region" evidence="14">
    <location>
        <begin position="826"/>
        <end position="988"/>
    </location>
</feature>
<dbReference type="SUPFAM" id="SSF52075">
    <property type="entry name" value="Outer arm dynein light chain 1"/>
    <property type="match status" value="1"/>
</dbReference>
<dbReference type="InterPro" id="IPR018247">
    <property type="entry name" value="EF_Hand_1_Ca_BS"/>
</dbReference>
<dbReference type="SMART" id="SM00054">
    <property type="entry name" value="EFh"/>
    <property type="match status" value="2"/>
</dbReference>
<dbReference type="GO" id="GO:1990246">
    <property type="term" value="C:uniplex complex"/>
    <property type="evidence" value="ECO:0007669"/>
    <property type="project" value="TreeGrafter"/>
</dbReference>
<evidence type="ECO:0000256" key="11">
    <source>
        <dbReference type="ARBA" id="ARBA00023128"/>
    </source>
</evidence>
<dbReference type="EMBL" id="CAJOAY010000356">
    <property type="protein sequence ID" value="CAF3641829.1"/>
    <property type="molecule type" value="Genomic_DNA"/>
</dbReference>
<dbReference type="EMBL" id="CAJNON010000301">
    <property type="protein sequence ID" value="CAF1180476.1"/>
    <property type="molecule type" value="Genomic_DNA"/>
</dbReference>
<dbReference type="InterPro" id="IPR002048">
    <property type="entry name" value="EF_hand_dom"/>
</dbReference>
<evidence type="ECO:0000256" key="6">
    <source>
        <dbReference type="ARBA" id="ARBA00022737"/>
    </source>
</evidence>
<feature type="compositionally biased region" description="Low complexity" evidence="15">
    <location>
        <begin position="327"/>
        <end position="344"/>
    </location>
</feature>
<evidence type="ECO:0000256" key="12">
    <source>
        <dbReference type="ARBA" id="ARBA00023136"/>
    </source>
</evidence>
<dbReference type="Gene3D" id="1.10.238.10">
    <property type="entry name" value="EF-hand"/>
    <property type="match status" value="1"/>
</dbReference>
<feature type="compositionally biased region" description="Polar residues" evidence="15">
    <location>
        <begin position="247"/>
        <end position="263"/>
    </location>
</feature>
<feature type="coiled-coil region" evidence="14">
    <location>
        <begin position="467"/>
        <end position="561"/>
    </location>
</feature>
<evidence type="ECO:0000256" key="13">
    <source>
        <dbReference type="ARBA" id="ARBA00038333"/>
    </source>
</evidence>
<comment type="similarity">
    <text evidence="13">Belongs to the MICU1 family. MICU1 subfamily.</text>
</comment>
<keyword evidence="10" id="KW-0406">Ion transport</keyword>
<feature type="compositionally biased region" description="Basic and acidic residues" evidence="15">
    <location>
        <begin position="1171"/>
        <end position="1182"/>
    </location>
</feature>
<dbReference type="PANTHER" id="PTHR12294:SF1">
    <property type="entry name" value="CALCIUM UPTAKE PROTEIN 1, MITOCHONDRIAL"/>
    <property type="match status" value="1"/>
</dbReference>
<dbReference type="GO" id="GO:0005758">
    <property type="term" value="C:mitochondrial intermembrane space"/>
    <property type="evidence" value="ECO:0007669"/>
    <property type="project" value="UniProtKB-SubCell"/>
</dbReference>
<feature type="region of interest" description="Disordered" evidence="15">
    <location>
        <begin position="1160"/>
        <end position="1182"/>
    </location>
</feature>
<evidence type="ECO:0000313" key="18">
    <source>
        <dbReference type="EMBL" id="CAF3641829.1"/>
    </source>
</evidence>
<keyword evidence="6" id="KW-0677">Repeat</keyword>
<dbReference type="SUPFAM" id="SSF47473">
    <property type="entry name" value="EF-hand"/>
    <property type="match status" value="1"/>
</dbReference>
<protein>
    <recommendedName>
        <fullName evidence="16">EF-hand domain-containing protein</fullName>
    </recommendedName>
</protein>
<dbReference type="Proteomes" id="UP000663891">
    <property type="component" value="Unassembled WGS sequence"/>
</dbReference>
<feature type="compositionally biased region" description="Polar residues" evidence="15">
    <location>
        <begin position="311"/>
        <end position="326"/>
    </location>
</feature>
<evidence type="ECO:0000256" key="4">
    <source>
        <dbReference type="ARBA" id="ARBA00022568"/>
    </source>
</evidence>
<keyword evidence="9" id="KW-0809">Transit peptide</keyword>
<dbReference type="CDD" id="cd15900">
    <property type="entry name" value="EFh_MICU"/>
    <property type="match status" value="1"/>
</dbReference>
<dbReference type="GO" id="GO:0036444">
    <property type="term" value="P:calcium import into the mitochondrion"/>
    <property type="evidence" value="ECO:0007669"/>
    <property type="project" value="TreeGrafter"/>
</dbReference>
<dbReference type="PROSITE" id="PS00018">
    <property type="entry name" value="EF_HAND_1"/>
    <property type="match status" value="1"/>
</dbReference>
<feature type="domain" description="EF-hand" evidence="16">
    <location>
        <begin position="1317"/>
        <end position="1352"/>
    </location>
</feature>
<feature type="coiled-coil region" evidence="14">
    <location>
        <begin position="411"/>
        <end position="438"/>
    </location>
</feature>
<feature type="region of interest" description="Disordered" evidence="15">
    <location>
        <begin position="242"/>
        <end position="356"/>
    </location>
</feature>
<evidence type="ECO:0000256" key="9">
    <source>
        <dbReference type="ARBA" id="ARBA00022946"/>
    </source>
</evidence>
<reference evidence="17" key="1">
    <citation type="submission" date="2021-02" db="EMBL/GenBank/DDBJ databases">
        <authorList>
            <person name="Nowell W R."/>
        </authorList>
    </citation>
    <scope>NUCLEOTIDE SEQUENCE</scope>
</reference>
<keyword evidence="11" id="KW-0496">Mitochondrion</keyword>
<evidence type="ECO:0000256" key="3">
    <source>
        <dbReference type="ARBA" id="ARBA00022448"/>
    </source>
</evidence>
<evidence type="ECO:0000256" key="1">
    <source>
        <dbReference type="ARBA" id="ARBA00004273"/>
    </source>
</evidence>
<evidence type="ECO:0000256" key="7">
    <source>
        <dbReference type="ARBA" id="ARBA00022792"/>
    </source>
</evidence>
<keyword evidence="7" id="KW-0999">Mitochondrion inner membrane</keyword>
<organism evidence="17 19">
    <name type="scientific">Adineta steineri</name>
    <dbReference type="NCBI Taxonomy" id="433720"/>
    <lineage>
        <taxon>Eukaryota</taxon>
        <taxon>Metazoa</taxon>
        <taxon>Spiralia</taxon>
        <taxon>Gnathifera</taxon>
        <taxon>Rotifera</taxon>
        <taxon>Eurotatoria</taxon>
        <taxon>Bdelloidea</taxon>
        <taxon>Adinetida</taxon>
        <taxon>Adinetidae</taxon>
        <taxon>Adineta</taxon>
    </lineage>
</organism>
<dbReference type="Proteomes" id="UP000663881">
    <property type="component" value="Unassembled WGS sequence"/>
</dbReference>
<dbReference type="PROSITE" id="PS50222">
    <property type="entry name" value="EF_HAND_2"/>
    <property type="match status" value="1"/>
</dbReference>